<name>A0A7W9AHK1_9SPHN</name>
<evidence type="ECO:0000313" key="3">
    <source>
        <dbReference type="Proteomes" id="UP000549617"/>
    </source>
</evidence>
<comment type="caution">
    <text evidence="2">The sequence shown here is derived from an EMBL/GenBank/DDBJ whole genome shotgun (WGS) entry which is preliminary data.</text>
</comment>
<evidence type="ECO:0000256" key="1">
    <source>
        <dbReference type="SAM" id="MobiDB-lite"/>
    </source>
</evidence>
<protein>
    <submittedName>
        <fullName evidence="2">Pimeloyl-ACP methyl ester carboxylesterase</fullName>
    </submittedName>
</protein>
<dbReference type="Gene3D" id="3.40.50.1820">
    <property type="entry name" value="alpha/beta hydrolase"/>
    <property type="match status" value="1"/>
</dbReference>
<dbReference type="InterPro" id="IPR010297">
    <property type="entry name" value="DUF900_hydrolase"/>
</dbReference>
<dbReference type="EMBL" id="JACIJC010000003">
    <property type="protein sequence ID" value="MBB5685822.1"/>
    <property type="molecule type" value="Genomic_DNA"/>
</dbReference>
<accession>A0A7W9AHK1</accession>
<keyword evidence="3" id="KW-1185">Reference proteome</keyword>
<dbReference type="RefSeq" id="WP_184017648.1">
    <property type="nucleotide sequence ID" value="NZ_JACIJC010000003.1"/>
</dbReference>
<reference evidence="2 3" key="1">
    <citation type="submission" date="2020-08" db="EMBL/GenBank/DDBJ databases">
        <title>Genomic Encyclopedia of Type Strains, Phase IV (KMG-IV): sequencing the most valuable type-strain genomes for metagenomic binning, comparative biology and taxonomic classification.</title>
        <authorList>
            <person name="Goeker M."/>
        </authorList>
    </citation>
    <scope>NUCLEOTIDE SEQUENCE [LARGE SCALE GENOMIC DNA]</scope>
    <source>
        <strain evidence="2 3">DSM 25079</strain>
    </source>
</reference>
<sequence length="398" mass="44213">MHWVRLGFAALLLLTGGCAYRHNFPYTHSFTASPVAEVRRVFTDSNGTFYPSRWDRAFTPPHKKWHAGSLLAESLDPAKPKPALYALIKSDEARQLDELERFMAGRKRLFILVHGINNDEEEARDAYRVIRQTIAPRAGDGIVEFYWDGLVTNPPKTSMSIAPARFWFDAAAYSKVAGARGLRRILARVKDKDVHLISHSRGAAVVLAALADLPQDAGFMRGIEALDFDPDDGVAGNPGFLNPPPLPDHRNRYRLIFMAGAIGCVDFRMPGYADLPDDGLAPQECKNLRPVPPGLVEIRYTLNPGDPVLGKYFLPSKALNPTDFGFRPALGLALAQRWPLFPYCLRKEHPHPFARYVADPELAEMLQAAGVKTRTPRAPTPPRSCEEPPAQDKSAKSQ</sequence>
<dbReference type="PROSITE" id="PS51257">
    <property type="entry name" value="PROKAR_LIPOPROTEIN"/>
    <property type="match status" value="1"/>
</dbReference>
<gene>
    <name evidence="2" type="ORF">FHS49_001838</name>
</gene>
<dbReference type="Proteomes" id="UP000549617">
    <property type="component" value="Unassembled WGS sequence"/>
</dbReference>
<proteinExistence type="predicted"/>
<dbReference type="Pfam" id="PF05990">
    <property type="entry name" value="DUF900"/>
    <property type="match status" value="1"/>
</dbReference>
<dbReference type="AlphaFoldDB" id="A0A7W9AHK1"/>
<evidence type="ECO:0000313" key="2">
    <source>
        <dbReference type="EMBL" id="MBB5685822.1"/>
    </source>
</evidence>
<dbReference type="SUPFAM" id="SSF53474">
    <property type="entry name" value="alpha/beta-Hydrolases"/>
    <property type="match status" value="1"/>
</dbReference>
<dbReference type="InterPro" id="IPR029058">
    <property type="entry name" value="AB_hydrolase_fold"/>
</dbReference>
<feature type="region of interest" description="Disordered" evidence="1">
    <location>
        <begin position="369"/>
        <end position="398"/>
    </location>
</feature>
<organism evidence="2 3">
    <name type="scientific">Sphingobium boeckii</name>
    <dbReference type="NCBI Taxonomy" id="1082345"/>
    <lineage>
        <taxon>Bacteria</taxon>
        <taxon>Pseudomonadati</taxon>
        <taxon>Pseudomonadota</taxon>
        <taxon>Alphaproteobacteria</taxon>
        <taxon>Sphingomonadales</taxon>
        <taxon>Sphingomonadaceae</taxon>
        <taxon>Sphingobium</taxon>
    </lineage>
</organism>